<evidence type="ECO:0000313" key="10">
    <source>
        <dbReference type="Proteomes" id="UP000779574"/>
    </source>
</evidence>
<keyword evidence="7" id="KW-0560">Oxidoreductase</keyword>
<keyword evidence="3 6" id="KW-0349">Heme</keyword>
<evidence type="ECO:0000256" key="5">
    <source>
        <dbReference type="ARBA" id="ARBA00023004"/>
    </source>
</evidence>
<dbReference type="GO" id="GO:0016705">
    <property type="term" value="F:oxidoreductase activity, acting on paired donors, with incorporation or reduction of molecular oxygen"/>
    <property type="evidence" value="ECO:0007669"/>
    <property type="project" value="InterPro"/>
</dbReference>
<dbReference type="PANTHER" id="PTHR24305">
    <property type="entry name" value="CYTOCHROME P450"/>
    <property type="match status" value="1"/>
</dbReference>
<gene>
    <name evidence="9" type="ORF">KCU76_g6200</name>
</gene>
<reference evidence="9" key="1">
    <citation type="journal article" date="2021" name="J Fungi (Basel)">
        <title>Virulence traits and population genomics of the black yeast Aureobasidium melanogenum.</title>
        <authorList>
            <person name="Cernosa A."/>
            <person name="Sun X."/>
            <person name="Gostincar C."/>
            <person name="Fang C."/>
            <person name="Gunde-Cimerman N."/>
            <person name="Song Z."/>
        </authorList>
    </citation>
    <scope>NUCLEOTIDE SEQUENCE</scope>
    <source>
        <strain evidence="9">EXF-9911</strain>
    </source>
</reference>
<dbReference type="PRINTS" id="PR00385">
    <property type="entry name" value="P450"/>
</dbReference>
<dbReference type="InterPro" id="IPR001128">
    <property type="entry name" value="Cyt_P450"/>
</dbReference>
<comment type="similarity">
    <text evidence="2 7">Belongs to the cytochrome P450 family.</text>
</comment>
<organism evidence="9 10">
    <name type="scientific">Aureobasidium melanogenum</name>
    <name type="common">Aureobasidium pullulans var. melanogenum</name>
    <dbReference type="NCBI Taxonomy" id="46634"/>
    <lineage>
        <taxon>Eukaryota</taxon>
        <taxon>Fungi</taxon>
        <taxon>Dikarya</taxon>
        <taxon>Ascomycota</taxon>
        <taxon>Pezizomycotina</taxon>
        <taxon>Dothideomycetes</taxon>
        <taxon>Dothideomycetidae</taxon>
        <taxon>Dothideales</taxon>
        <taxon>Saccotheciaceae</taxon>
        <taxon>Aureobasidium</taxon>
    </lineage>
</organism>
<accession>A0A9P8EL21</accession>
<dbReference type="Gene3D" id="1.10.630.10">
    <property type="entry name" value="Cytochrome P450"/>
    <property type="match status" value="1"/>
</dbReference>
<proteinExistence type="inferred from homology"/>
<dbReference type="PROSITE" id="PS00086">
    <property type="entry name" value="CYTOCHROME_P450"/>
    <property type="match status" value="1"/>
</dbReference>
<evidence type="ECO:0000256" key="6">
    <source>
        <dbReference type="PIRSR" id="PIRSR602401-1"/>
    </source>
</evidence>
<dbReference type="Proteomes" id="UP000779574">
    <property type="component" value="Unassembled WGS sequence"/>
</dbReference>
<keyword evidence="5 6" id="KW-0408">Iron</keyword>
<comment type="cofactor">
    <cofactor evidence="1 6">
        <name>heme</name>
        <dbReference type="ChEBI" id="CHEBI:30413"/>
    </cofactor>
</comment>
<keyword evidence="8" id="KW-0812">Transmembrane</keyword>
<keyword evidence="4 6" id="KW-0479">Metal-binding</keyword>
<dbReference type="InterPro" id="IPR002401">
    <property type="entry name" value="Cyt_P450_E_grp-I"/>
</dbReference>
<evidence type="ECO:0000256" key="7">
    <source>
        <dbReference type="RuleBase" id="RU000461"/>
    </source>
</evidence>
<name>A0A9P8EL21_AURME</name>
<comment type="caution">
    <text evidence="9">The sequence shown here is derived from an EMBL/GenBank/DDBJ whole genome shotgun (WGS) entry which is preliminary data.</text>
</comment>
<dbReference type="InterPro" id="IPR036396">
    <property type="entry name" value="Cyt_P450_sf"/>
</dbReference>
<keyword evidence="7" id="KW-0503">Monooxygenase</keyword>
<evidence type="ECO:0000256" key="2">
    <source>
        <dbReference type="ARBA" id="ARBA00010617"/>
    </source>
</evidence>
<evidence type="ECO:0000313" key="9">
    <source>
        <dbReference type="EMBL" id="KAG9693119.1"/>
    </source>
</evidence>
<sequence>MMFALTPTYDQPHILNLILFLLGTTGVYLVFSSVLQYWRLRHIPGPFLAAWTNLWLMTRMNSKEKFYDVRKRLHQKYGPVQRYGPNRIMFSDVSAVHSVLPTSNILPKASNYDPLKVFVNGSEVASFIAITDDDKAARLKRFLHPTFSPSGVLRYESHVDHTVSELVSHLRNVGPTTDLAPWFAWFAFDTITRIGFSEDQGFMRQQEDIGGAGKAAQRRFDHWNFYWTIPWLDALLYKNWFVKNRKTAAPSGLVKLASRVVQDRKAKGGLGIHHDLLDLYMESGRQDPQLYTPSTILGLTMTTIHAGAETTAYTSAICMYLILSNRRVHDKLREELQSIMPVTETDWELPETTALRKLPYLDACIKESARLKPSANIMGERVVNSDDAVIAGVPIPRGTIVAVNTAGLNTDTSIWGSDVEAFRPERWLEASEEQRVLMHRANLTFSAGKRICLGMHIAWMEMKKVIPALIMNFDIELVHPEEDLKQTSGVFGVPEEIKVYIRPRTMT</sequence>
<dbReference type="InterPro" id="IPR017972">
    <property type="entry name" value="Cyt_P450_CS"/>
</dbReference>
<dbReference type="GO" id="GO:0005506">
    <property type="term" value="F:iron ion binding"/>
    <property type="evidence" value="ECO:0007669"/>
    <property type="project" value="InterPro"/>
</dbReference>
<dbReference type="Pfam" id="PF00067">
    <property type="entry name" value="p450"/>
    <property type="match status" value="1"/>
</dbReference>
<feature type="transmembrane region" description="Helical" evidence="8">
    <location>
        <begin position="12"/>
        <end position="31"/>
    </location>
</feature>
<evidence type="ECO:0000256" key="4">
    <source>
        <dbReference type="ARBA" id="ARBA00022723"/>
    </source>
</evidence>
<dbReference type="EMBL" id="JAHFXF010000205">
    <property type="protein sequence ID" value="KAG9693119.1"/>
    <property type="molecule type" value="Genomic_DNA"/>
</dbReference>
<feature type="non-terminal residue" evidence="9">
    <location>
        <position position="507"/>
    </location>
</feature>
<feature type="binding site" description="axial binding residue" evidence="6">
    <location>
        <position position="452"/>
    </location>
    <ligand>
        <name>heme</name>
        <dbReference type="ChEBI" id="CHEBI:30413"/>
    </ligand>
    <ligandPart>
        <name>Fe</name>
        <dbReference type="ChEBI" id="CHEBI:18248"/>
    </ligandPart>
</feature>
<dbReference type="OrthoDB" id="3934656at2759"/>
<evidence type="ECO:0000256" key="8">
    <source>
        <dbReference type="SAM" id="Phobius"/>
    </source>
</evidence>
<dbReference type="GO" id="GO:0020037">
    <property type="term" value="F:heme binding"/>
    <property type="evidence" value="ECO:0007669"/>
    <property type="project" value="InterPro"/>
</dbReference>
<dbReference type="GO" id="GO:0004497">
    <property type="term" value="F:monooxygenase activity"/>
    <property type="evidence" value="ECO:0007669"/>
    <property type="project" value="UniProtKB-KW"/>
</dbReference>
<keyword evidence="8" id="KW-1133">Transmembrane helix</keyword>
<reference evidence="9" key="2">
    <citation type="submission" date="2021-08" db="EMBL/GenBank/DDBJ databases">
        <authorList>
            <person name="Gostincar C."/>
            <person name="Sun X."/>
            <person name="Song Z."/>
            <person name="Gunde-Cimerman N."/>
        </authorList>
    </citation>
    <scope>NUCLEOTIDE SEQUENCE</scope>
    <source>
        <strain evidence="9">EXF-9911</strain>
    </source>
</reference>
<protein>
    <submittedName>
        <fullName evidence="9">Cytochrome P450</fullName>
    </submittedName>
</protein>
<evidence type="ECO:0000256" key="3">
    <source>
        <dbReference type="ARBA" id="ARBA00022617"/>
    </source>
</evidence>
<dbReference type="SUPFAM" id="SSF48264">
    <property type="entry name" value="Cytochrome P450"/>
    <property type="match status" value="1"/>
</dbReference>
<dbReference type="AlphaFoldDB" id="A0A9P8EL21"/>
<dbReference type="PANTHER" id="PTHR24305:SF210">
    <property type="entry name" value="CYTOCHROME P450 MONOOXYGENASE ASQL-RELATED"/>
    <property type="match status" value="1"/>
</dbReference>
<keyword evidence="8" id="KW-0472">Membrane</keyword>
<dbReference type="InterPro" id="IPR050121">
    <property type="entry name" value="Cytochrome_P450_monoxygenase"/>
</dbReference>
<dbReference type="PRINTS" id="PR00463">
    <property type="entry name" value="EP450I"/>
</dbReference>
<evidence type="ECO:0000256" key="1">
    <source>
        <dbReference type="ARBA" id="ARBA00001971"/>
    </source>
</evidence>